<evidence type="ECO:0000313" key="1">
    <source>
        <dbReference type="EMBL" id="NIY64699.1"/>
    </source>
</evidence>
<name>A0A7X5X1J5_STRMQ</name>
<reference evidence="1 2" key="1">
    <citation type="submission" date="2020-02" db="EMBL/GenBank/DDBJ databases">
        <title>Streptomyces malaysiensis DSM14702 (JHCC583434, PFL_A843) Genome sequencing and assembly.</title>
        <authorList>
            <person name="Samborskyy M."/>
        </authorList>
    </citation>
    <scope>NUCLEOTIDE SEQUENCE [LARGE SCALE GENOMIC DNA]</scope>
    <source>
        <strain evidence="1 2">DSM 14702</strain>
    </source>
</reference>
<accession>A0A7X5X1J5</accession>
<dbReference type="Proteomes" id="UP000536624">
    <property type="component" value="Unassembled WGS sequence"/>
</dbReference>
<protein>
    <submittedName>
        <fullName evidence="1">Uncharacterized protein</fullName>
    </submittedName>
</protein>
<sequence>MRAEVVLRSEAMKLVTQVKLVPDAVQAPAFERTLPAINEAANWVSAVSFEYFKLKAACVSCGNCATAS</sequence>
<dbReference type="EMBL" id="JAALLH010000001">
    <property type="protein sequence ID" value="NIY64699.1"/>
    <property type="molecule type" value="Genomic_DNA"/>
</dbReference>
<evidence type="ECO:0000313" key="2">
    <source>
        <dbReference type="Proteomes" id="UP000536624"/>
    </source>
</evidence>
<dbReference type="AlphaFoldDB" id="A0A7X5X1J5"/>
<gene>
    <name evidence="1" type="ORF">SMALB_2670</name>
</gene>
<organism evidence="1 2">
    <name type="scientific">Streptomyces malaysiensis</name>
    <dbReference type="NCBI Taxonomy" id="92644"/>
    <lineage>
        <taxon>Bacteria</taxon>
        <taxon>Bacillati</taxon>
        <taxon>Actinomycetota</taxon>
        <taxon>Actinomycetes</taxon>
        <taxon>Kitasatosporales</taxon>
        <taxon>Streptomycetaceae</taxon>
        <taxon>Streptomyces</taxon>
        <taxon>Streptomyces violaceusniger group</taxon>
    </lineage>
</organism>
<comment type="caution">
    <text evidence="1">The sequence shown here is derived from an EMBL/GenBank/DDBJ whole genome shotgun (WGS) entry which is preliminary data.</text>
</comment>
<proteinExistence type="predicted"/>